<dbReference type="AlphaFoldDB" id="A0A4R6BJ63"/>
<dbReference type="OrthoDB" id="9793389at2"/>
<dbReference type="InterPro" id="IPR000182">
    <property type="entry name" value="GNAT_dom"/>
</dbReference>
<dbReference type="Gene3D" id="3.40.630.30">
    <property type="match status" value="1"/>
</dbReference>
<gene>
    <name evidence="3" type="ORF">ERX37_05840</name>
</gene>
<dbReference type="GO" id="GO:0016747">
    <property type="term" value="F:acyltransferase activity, transferring groups other than amino-acyl groups"/>
    <property type="evidence" value="ECO:0007669"/>
    <property type="project" value="InterPro"/>
</dbReference>
<dbReference type="Pfam" id="PF14542">
    <property type="entry name" value="Acetyltransf_CG"/>
    <property type="match status" value="1"/>
</dbReference>
<dbReference type="PANTHER" id="PTHR31435">
    <property type="entry name" value="PROTEIN NATD1"/>
    <property type="match status" value="1"/>
</dbReference>
<dbReference type="PANTHER" id="PTHR31435:SF10">
    <property type="entry name" value="BSR4717 PROTEIN"/>
    <property type="match status" value="1"/>
</dbReference>
<dbReference type="SUPFAM" id="SSF55729">
    <property type="entry name" value="Acyl-CoA N-acyltransferases (Nat)"/>
    <property type="match status" value="1"/>
</dbReference>
<feature type="domain" description="N-acetyltransferase" evidence="2">
    <location>
        <begin position="3"/>
        <end position="91"/>
    </location>
</feature>
<feature type="domain" description="N-acetyltransferase" evidence="1">
    <location>
        <begin position="1"/>
        <end position="93"/>
    </location>
</feature>
<dbReference type="CDD" id="cd04301">
    <property type="entry name" value="NAT_SF"/>
    <property type="match status" value="1"/>
</dbReference>
<dbReference type="InterPro" id="IPR031165">
    <property type="entry name" value="GNAT_YJDJ"/>
</dbReference>
<proteinExistence type="predicted"/>
<dbReference type="PROSITE" id="PS51729">
    <property type="entry name" value="GNAT_YJDJ"/>
    <property type="match status" value="1"/>
</dbReference>
<reference evidence="3 4" key="1">
    <citation type="submission" date="2019-01" db="EMBL/GenBank/DDBJ databases">
        <title>Draft genome sequences of the type strains of six Macrococcus species.</title>
        <authorList>
            <person name="Mazhar S."/>
            <person name="Altermann E."/>
            <person name="Hill C."/>
            <person name="Mcauliffe O."/>
        </authorList>
    </citation>
    <scope>NUCLEOTIDE SEQUENCE [LARGE SCALE GENOMIC DNA]</scope>
    <source>
        <strain evidence="3 4">CCM4809</strain>
    </source>
</reference>
<dbReference type="Proteomes" id="UP000295328">
    <property type="component" value="Unassembled WGS sequence"/>
</dbReference>
<comment type="caution">
    <text evidence="3">The sequence shown here is derived from an EMBL/GenBank/DDBJ whole genome shotgun (WGS) entry which is preliminary data.</text>
</comment>
<dbReference type="InterPro" id="IPR045057">
    <property type="entry name" value="Gcn5-rel_NAT"/>
</dbReference>
<accession>A0A4R6BJ63</accession>
<name>A0A4R6BJ63_9STAP</name>
<dbReference type="InterPro" id="IPR016181">
    <property type="entry name" value="Acyl_CoA_acyltransferase"/>
</dbReference>
<evidence type="ECO:0000313" key="4">
    <source>
        <dbReference type="Proteomes" id="UP000295328"/>
    </source>
</evidence>
<evidence type="ECO:0000259" key="2">
    <source>
        <dbReference type="PROSITE" id="PS51729"/>
    </source>
</evidence>
<dbReference type="EMBL" id="SCWE01000002">
    <property type="protein sequence ID" value="TDM01733.1"/>
    <property type="molecule type" value="Genomic_DNA"/>
</dbReference>
<dbReference type="PROSITE" id="PS51186">
    <property type="entry name" value="GNAT"/>
    <property type="match status" value="1"/>
</dbReference>
<protein>
    <submittedName>
        <fullName evidence="3">N-acetyltransferase</fullName>
    </submittedName>
</protein>
<organism evidence="3 4">
    <name type="scientific">Macrococcus hajekii</name>
    <dbReference type="NCBI Taxonomy" id="198482"/>
    <lineage>
        <taxon>Bacteria</taxon>
        <taxon>Bacillati</taxon>
        <taxon>Bacillota</taxon>
        <taxon>Bacilli</taxon>
        <taxon>Bacillales</taxon>
        <taxon>Staphylococcaceae</taxon>
        <taxon>Macrococcus</taxon>
    </lineage>
</organism>
<dbReference type="RefSeq" id="WP_133429749.1">
    <property type="nucleotide sequence ID" value="NZ_BMCC01000003.1"/>
</dbReference>
<evidence type="ECO:0000259" key="1">
    <source>
        <dbReference type="PROSITE" id="PS51186"/>
    </source>
</evidence>
<keyword evidence="3" id="KW-0808">Transferase</keyword>
<evidence type="ECO:0000313" key="3">
    <source>
        <dbReference type="EMBL" id="TDM01733.1"/>
    </source>
</evidence>
<sequence length="93" mass="10400">MSNVKHGDQMFYLGDSESKPDAMMTYVSNGDDKIVIDHTEVSEELQGQGKGKELVEAAVQYARDNNKKIVPVCTYAKKVLEENKDYQDVLAAE</sequence>
<keyword evidence="4" id="KW-1185">Reference proteome</keyword>